<feature type="transmembrane region" description="Helical" evidence="12">
    <location>
        <begin position="104"/>
        <end position="123"/>
    </location>
</feature>
<evidence type="ECO:0000256" key="7">
    <source>
        <dbReference type="ARBA" id="ARBA00023170"/>
    </source>
</evidence>
<feature type="transmembrane region" description="Helical" evidence="12">
    <location>
        <begin position="144"/>
        <end position="163"/>
    </location>
</feature>
<dbReference type="PANTHER" id="PTHR11334:SF29">
    <property type="entry name" value="MAS-RELATED G-PROTEIN COUPLED RECEPTOR MEMBER X2"/>
    <property type="match status" value="1"/>
</dbReference>
<dbReference type="PRINTS" id="PR00237">
    <property type="entry name" value="GPCRRHODOPSN"/>
</dbReference>
<keyword evidence="2" id="KW-1003">Cell membrane</keyword>
<dbReference type="AlphaFoldDB" id="A0A8C9AJ29"/>
<dbReference type="Proteomes" id="UP000694414">
    <property type="component" value="Unplaced"/>
</dbReference>
<dbReference type="SUPFAM" id="SSF81321">
    <property type="entry name" value="Family A G protein-coupled receptor-like"/>
    <property type="match status" value="1"/>
</dbReference>
<feature type="transmembrane region" description="Helical" evidence="12">
    <location>
        <begin position="183"/>
        <end position="207"/>
    </location>
</feature>
<evidence type="ECO:0000313" key="14">
    <source>
        <dbReference type="Ensembl" id="ENSPSMP00000029961.1"/>
    </source>
</evidence>
<evidence type="ECO:0000256" key="10">
    <source>
        <dbReference type="RuleBase" id="RU000688"/>
    </source>
</evidence>
<dbReference type="Gene3D" id="1.20.1070.10">
    <property type="entry name" value="Rhodopsin 7-helix transmembrane proteins"/>
    <property type="match status" value="1"/>
</dbReference>
<dbReference type="PANTHER" id="PTHR11334">
    <property type="entry name" value="MAS-RELATED G-PROTEIN COUPLED RECEPTOR"/>
    <property type="match status" value="1"/>
</dbReference>
<keyword evidence="6 12" id="KW-0472">Membrane</keyword>
<feature type="transmembrane region" description="Helical" evidence="12">
    <location>
        <begin position="219"/>
        <end position="244"/>
    </location>
</feature>
<evidence type="ECO:0000256" key="11">
    <source>
        <dbReference type="SAM" id="MobiDB-lite"/>
    </source>
</evidence>
<evidence type="ECO:0000256" key="5">
    <source>
        <dbReference type="ARBA" id="ARBA00023040"/>
    </source>
</evidence>
<evidence type="ECO:0000259" key="13">
    <source>
        <dbReference type="PROSITE" id="PS50262"/>
    </source>
</evidence>
<dbReference type="PRINTS" id="PR02108">
    <property type="entry name" value="MRGPCRFAMILY"/>
</dbReference>
<proteinExistence type="inferred from homology"/>
<evidence type="ECO:0000256" key="12">
    <source>
        <dbReference type="SAM" id="Phobius"/>
    </source>
</evidence>
<feature type="domain" description="G-protein coupled receptors family 1 profile" evidence="13">
    <location>
        <begin position="47"/>
        <end position="276"/>
    </location>
</feature>
<dbReference type="FunFam" id="1.20.1070.10:FF:000140">
    <property type="entry name" value="Mas-related G-protein coupled receptor member X2"/>
    <property type="match status" value="1"/>
</dbReference>
<keyword evidence="4 12" id="KW-1133">Transmembrane helix</keyword>
<reference evidence="14" key="2">
    <citation type="submission" date="2025-09" db="UniProtKB">
        <authorList>
            <consortium name="Ensembl"/>
        </authorList>
    </citation>
    <scope>IDENTIFICATION</scope>
</reference>
<feature type="transmembrane region" description="Helical" evidence="12">
    <location>
        <begin position="31"/>
        <end position="55"/>
    </location>
</feature>
<comment type="similarity">
    <text evidence="10">Belongs to the G-protein coupled receptor 1 family.</text>
</comment>
<evidence type="ECO:0000313" key="15">
    <source>
        <dbReference type="Proteomes" id="UP000694414"/>
    </source>
</evidence>
<dbReference type="GeneTree" id="ENSGT01030000234639"/>
<evidence type="ECO:0000256" key="6">
    <source>
        <dbReference type="ARBA" id="ARBA00023136"/>
    </source>
</evidence>
<dbReference type="Ensembl" id="ENSPSMT00000034570.1">
    <property type="protein sequence ID" value="ENSPSMP00000029961.1"/>
    <property type="gene ID" value="ENSPSMG00000020789.1"/>
</dbReference>
<evidence type="ECO:0000256" key="2">
    <source>
        <dbReference type="ARBA" id="ARBA00022475"/>
    </source>
</evidence>
<keyword evidence="5 10" id="KW-0297">G-protein coupled receptor</keyword>
<feature type="region of interest" description="Disordered" evidence="11">
    <location>
        <begin position="301"/>
        <end position="325"/>
    </location>
</feature>
<dbReference type="GO" id="GO:0004930">
    <property type="term" value="F:G protein-coupled receptor activity"/>
    <property type="evidence" value="ECO:0007669"/>
    <property type="project" value="UniProtKB-KW"/>
</dbReference>
<sequence length="325" mass="36791">MESTTPTWSTEFTTRDGSNKSYFLRCQLENLTFLCLAAIIALVGLVGNGLVLWLLGFRMRRNAFSVYILNLAGADFLFLCYPMIQSLNKLTEVFHSISMSIPNVFTTVLTFSYLAALSMLSAISTERCLSVLWPIWYRCHRPGHMSAIVCGLLWALALLLSTLDLSYEFGYIGHRNWYKTPKIILCAWLTVLLVVLCGSSLALLIRFPCGSLQMQMTRLYVTILLTVLAFLVCGLPFGIVWFSYVWMQLDDEVHCYLFLGSLFLMSVNSSANPIIYFFAGSFTQRRRERRQTLKQVLQQALQDTPEPDECGGSIPQGPLELSESR</sequence>
<reference evidence="14" key="1">
    <citation type="submission" date="2025-08" db="UniProtKB">
        <authorList>
            <consortium name="Ensembl"/>
        </authorList>
    </citation>
    <scope>IDENTIFICATION</scope>
</reference>
<dbReference type="InterPro" id="IPR000276">
    <property type="entry name" value="GPCR_Rhodpsn"/>
</dbReference>
<feature type="transmembrane region" description="Helical" evidence="12">
    <location>
        <begin position="67"/>
        <end position="84"/>
    </location>
</feature>
<dbReference type="InterPro" id="IPR026234">
    <property type="entry name" value="MRGPCRFAMILY"/>
</dbReference>
<evidence type="ECO:0000256" key="3">
    <source>
        <dbReference type="ARBA" id="ARBA00022692"/>
    </source>
</evidence>
<keyword evidence="3 10" id="KW-0812">Transmembrane</keyword>
<dbReference type="PROSITE" id="PS50262">
    <property type="entry name" value="G_PROTEIN_RECEP_F1_2"/>
    <property type="match status" value="1"/>
</dbReference>
<dbReference type="PROSITE" id="PS00237">
    <property type="entry name" value="G_PROTEIN_RECEP_F1_1"/>
    <property type="match status" value="1"/>
</dbReference>
<accession>A0A8C9AJ29</accession>
<dbReference type="Pfam" id="PF00001">
    <property type="entry name" value="7tm_1"/>
    <property type="match status" value="1"/>
</dbReference>
<comment type="subcellular location">
    <subcellularLocation>
        <location evidence="1">Cell membrane</location>
        <topology evidence="1">Multi-pass membrane protein</topology>
    </subcellularLocation>
</comment>
<evidence type="ECO:0000256" key="8">
    <source>
        <dbReference type="ARBA" id="ARBA00023224"/>
    </source>
</evidence>
<dbReference type="GO" id="GO:0005886">
    <property type="term" value="C:plasma membrane"/>
    <property type="evidence" value="ECO:0007669"/>
    <property type="project" value="UniProtKB-SubCell"/>
</dbReference>
<evidence type="ECO:0000256" key="9">
    <source>
        <dbReference type="ARBA" id="ARBA00039961"/>
    </source>
</evidence>
<dbReference type="InterPro" id="IPR017452">
    <property type="entry name" value="GPCR_Rhodpsn_7TM"/>
</dbReference>
<name>A0A8C9AJ29_PROSS</name>
<organism evidence="14 15">
    <name type="scientific">Prolemur simus</name>
    <name type="common">Greater bamboo lemur</name>
    <name type="synonym">Hapalemur simus</name>
    <dbReference type="NCBI Taxonomy" id="1328070"/>
    <lineage>
        <taxon>Eukaryota</taxon>
        <taxon>Metazoa</taxon>
        <taxon>Chordata</taxon>
        <taxon>Craniata</taxon>
        <taxon>Vertebrata</taxon>
        <taxon>Euteleostomi</taxon>
        <taxon>Mammalia</taxon>
        <taxon>Eutheria</taxon>
        <taxon>Euarchontoglires</taxon>
        <taxon>Primates</taxon>
        <taxon>Strepsirrhini</taxon>
        <taxon>Lemuriformes</taxon>
        <taxon>Lemuridae</taxon>
        <taxon>Prolemur</taxon>
    </lineage>
</organism>
<protein>
    <recommendedName>
        <fullName evidence="9">Mas-related G-protein coupled receptor member X2</fullName>
    </recommendedName>
</protein>
<keyword evidence="15" id="KW-1185">Reference proteome</keyword>
<feature type="transmembrane region" description="Helical" evidence="12">
    <location>
        <begin position="256"/>
        <end position="279"/>
    </location>
</feature>
<evidence type="ECO:0000256" key="4">
    <source>
        <dbReference type="ARBA" id="ARBA00022989"/>
    </source>
</evidence>
<keyword evidence="7 10" id="KW-0675">Receptor</keyword>
<evidence type="ECO:0000256" key="1">
    <source>
        <dbReference type="ARBA" id="ARBA00004651"/>
    </source>
</evidence>
<keyword evidence="8 10" id="KW-0807">Transducer</keyword>